<keyword evidence="7" id="KW-0808">Transferase</keyword>
<evidence type="ECO:0000256" key="9">
    <source>
        <dbReference type="ARBA" id="ARBA00022960"/>
    </source>
</evidence>
<evidence type="ECO:0000313" key="19">
    <source>
        <dbReference type="EMBL" id="PWC29996.1"/>
    </source>
</evidence>
<comment type="catalytic activity">
    <reaction evidence="13">
        <text>Preferential cleavage: (Ac)2-L-Lys-D-Ala-|-D-Ala. Also transpeptidation of peptidyl-alanyl moieties that are N-acyl substituents of D-alanine.</text>
        <dbReference type="EC" id="3.4.16.4"/>
    </reaction>
</comment>
<dbReference type="GO" id="GO:0006508">
    <property type="term" value="P:proteolysis"/>
    <property type="evidence" value="ECO:0007669"/>
    <property type="project" value="UniProtKB-KW"/>
</dbReference>
<dbReference type="InterPro" id="IPR036950">
    <property type="entry name" value="PBP_transglycosylase"/>
</dbReference>
<proteinExistence type="inferred from homology"/>
<evidence type="ECO:0000256" key="1">
    <source>
        <dbReference type="ARBA" id="ARBA00004752"/>
    </source>
</evidence>
<evidence type="ECO:0000256" key="15">
    <source>
        <dbReference type="SAM" id="MobiDB-lite"/>
    </source>
</evidence>
<dbReference type="UniPathway" id="UPA00219"/>
<evidence type="ECO:0000256" key="6">
    <source>
        <dbReference type="ARBA" id="ARBA00022676"/>
    </source>
</evidence>
<dbReference type="Pfam" id="PF00905">
    <property type="entry name" value="Transpeptidase"/>
    <property type="match status" value="1"/>
</dbReference>
<dbReference type="Pfam" id="PF00912">
    <property type="entry name" value="Transgly"/>
    <property type="match status" value="1"/>
</dbReference>
<keyword evidence="11" id="KW-0511">Multifunctional enzyme</keyword>
<evidence type="ECO:0000256" key="4">
    <source>
        <dbReference type="ARBA" id="ARBA00022645"/>
    </source>
</evidence>
<dbReference type="OrthoDB" id="9766909at2"/>
<keyword evidence="5" id="KW-0645">Protease</keyword>
<dbReference type="GO" id="GO:0008658">
    <property type="term" value="F:penicillin binding"/>
    <property type="evidence" value="ECO:0007669"/>
    <property type="project" value="InterPro"/>
</dbReference>
<evidence type="ECO:0000256" key="8">
    <source>
        <dbReference type="ARBA" id="ARBA00022801"/>
    </source>
</evidence>
<evidence type="ECO:0000256" key="2">
    <source>
        <dbReference type="ARBA" id="ARBA00007090"/>
    </source>
</evidence>
<dbReference type="GO" id="GO:0071555">
    <property type="term" value="P:cell wall organization"/>
    <property type="evidence" value="ECO:0007669"/>
    <property type="project" value="UniProtKB-KW"/>
</dbReference>
<evidence type="ECO:0000313" key="20">
    <source>
        <dbReference type="Proteomes" id="UP000245048"/>
    </source>
</evidence>
<comment type="similarity">
    <text evidence="2">In the C-terminal section; belongs to the transpeptidase family.</text>
</comment>
<evidence type="ECO:0000256" key="3">
    <source>
        <dbReference type="ARBA" id="ARBA00007739"/>
    </source>
</evidence>
<organism evidence="19 20">
    <name type="scientific">Teichococcus aestuarii</name>
    <dbReference type="NCBI Taxonomy" id="568898"/>
    <lineage>
        <taxon>Bacteria</taxon>
        <taxon>Pseudomonadati</taxon>
        <taxon>Pseudomonadota</taxon>
        <taxon>Alphaproteobacteria</taxon>
        <taxon>Acetobacterales</taxon>
        <taxon>Roseomonadaceae</taxon>
        <taxon>Roseomonas</taxon>
    </lineage>
</organism>
<keyword evidence="16" id="KW-0472">Membrane</keyword>
<feature type="domain" description="Penicillin-binding protein transpeptidase" evidence="17">
    <location>
        <begin position="337"/>
        <end position="601"/>
    </location>
</feature>
<protein>
    <submittedName>
        <fullName evidence="19">Transpeptidase-transglycosylase</fullName>
    </submittedName>
</protein>
<dbReference type="Gene3D" id="3.40.710.10">
    <property type="entry name" value="DD-peptidase/beta-lactamase superfamily"/>
    <property type="match status" value="1"/>
</dbReference>
<evidence type="ECO:0000256" key="11">
    <source>
        <dbReference type="ARBA" id="ARBA00023268"/>
    </source>
</evidence>
<evidence type="ECO:0000256" key="12">
    <source>
        <dbReference type="ARBA" id="ARBA00023316"/>
    </source>
</evidence>
<comment type="pathway">
    <text evidence="1">Cell wall biogenesis; peptidoglycan biosynthesis.</text>
</comment>
<feature type="domain" description="Glycosyl transferase family 51" evidence="18">
    <location>
        <begin position="82"/>
        <end position="254"/>
    </location>
</feature>
<dbReference type="NCBIfam" id="TIGR02074">
    <property type="entry name" value="PBP_1a_fam"/>
    <property type="match status" value="1"/>
</dbReference>
<feature type="region of interest" description="Disordered" evidence="15">
    <location>
        <begin position="1"/>
        <end position="25"/>
    </location>
</feature>
<keyword evidence="10" id="KW-0573">Peptidoglycan synthesis</keyword>
<keyword evidence="6" id="KW-0328">Glycosyltransferase</keyword>
<dbReference type="InterPro" id="IPR001460">
    <property type="entry name" value="PCN-bd_Tpept"/>
</dbReference>
<keyword evidence="12" id="KW-0961">Cell wall biogenesis/degradation</keyword>
<sequence>MARSPARGGRAAPPPSPSAAARPRQRGGLGRWLGRLLVLLVWLGFAGAALLLYFAWDLPRPEEALATTRRPSVTLEAADGRLLSTAGDLYGEVVRLDDLPAYLPGALMAVEDRRFREHFGLDPVGLARALVANLRAGRVVQGGSTLTQQLAKNLFLTPERSLRRKVQEAILALWLERRFSKDQLLEIYLNRVYLGGGAYGVDAAARLYFGVPARRVSLWQAAILAGLPKAPSRLNPRSAPDAAIRRGAEVLEAMAEVGLITARRAAQEAERMALPRRPSGDSGWFSDWVQDDLAEHYPGAGDLVLRTTLDLRLQAAVEARLEALLAGPGAAAGVGQGAVLALDLRDGAVRAMAGGRSYRASPFNRAVTARRQPGSVFKPIVWLAALEAGATPEEEVSDAPLTLAGWSPRNGAWRGRGEISLEEALAHSVNTAAVRVLLRAGGARDVAGVARRLGLRGPFPDNASLALGTAEATLIDLVAAYAAFGNGGLRVEPYGVARAESAHRLLAVPRTAPQRVLSAEHAAMMRRMLGAVVARGTGRAALVPGKVVGGKTGTTQEFRDAWFIGLAPPLVIGVWLGNDDARPMDDVRGGTLPAQLFRDIVEEGLP</sequence>
<dbReference type="GO" id="GO:0009252">
    <property type="term" value="P:peptidoglycan biosynthetic process"/>
    <property type="evidence" value="ECO:0007669"/>
    <property type="project" value="UniProtKB-UniPathway"/>
</dbReference>
<dbReference type="SUPFAM" id="SSF53955">
    <property type="entry name" value="Lysozyme-like"/>
    <property type="match status" value="1"/>
</dbReference>
<accession>A0A2U1V7Y7</accession>
<keyword evidence="9" id="KW-0133">Cell shape</keyword>
<keyword evidence="16" id="KW-0812">Transmembrane</keyword>
<keyword evidence="16" id="KW-1133">Transmembrane helix</keyword>
<dbReference type="GO" id="GO:0030288">
    <property type="term" value="C:outer membrane-bounded periplasmic space"/>
    <property type="evidence" value="ECO:0007669"/>
    <property type="project" value="TreeGrafter"/>
</dbReference>
<evidence type="ECO:0000259" key="17">
    <source>
        <dbReference type="Pfam" id="PF00905"/>
    </source>
</evidence>
<evidence type="ECO:0000256" key="16">
    <source>
        <dbReference type="SAM" id="Phobius"/>
    </source>
</evidence>
<dbReference type="Proteomes" id="UP000245048">
    <property type="component" value="Unassembled WGS sequence"/>
</dbReference>
<dbReference type="InterPro" id="IPR023346">
    <property type="entry name" value="Lysozyme-like_dom_sf"/>
</dbReference>
<name>A0A2U1V7Y7_9PROT</name>
<dbReference type="GO" id="GO:0008360">
    <property type="term" value="P:regulation of cell shape"/>
    <property type="evidence" value="ECO:0007669"/>
    <property type="project" value="UniProtKB-KW"/>
</dbReference>
<dbReference type="Gene3D" id="1.10.3810.10">
    <property type="entry name" value="Biosynthetic peptidoglycan transglycosylase-like"/>
    <property type="match status" value="1"/>
</dbReference>
<dbReference type="InterPro" id="IPR012338">
    <property type="entry name" value="Beta-lactam/transpept-like"/>
</dbReference>
<dbReference type="GO" id="GO:0008955">
    <property type="term" value="F:peptidoglycan glycosyltransferase activity"/>
    <property type="evidence" value="ECO:0007669"/>
    <property type="project" value="UniProtKB-EC"/>
</dbReference>
<reference evidence="20" key="1">
    <citation type="submission" date="2017-10" db="EMBL/GenBank/DDBJ databases">
        <authorList>
            <person name="Toshchakov S.V."/>
            <person name="Goeva M.A."/>
        </authorList>
    </citation>
    <scope>NUCLEOTIDE SEQUENCE [LARGE SCALE GENOMIC DNA]</scope>
    <source>
        <strain evidence="20">JR1/69-1-13</strain>
    </source>
</reference>
<comment type="similarity">
    <text evidence="3">In the N-terminal section; belongs to the glycosyltransferase 51 family.</text>
</comment>
<dbReference type="AlphaFoldDB" id="A0A2U1V7Y7"/>
<dbReference type="EMBL" id="PDOA01000002">
    <property type="protein sequence ID" value="PWC29996.1"/>
    <property type="molecule type" value="Genomic_DNA"/>
</dbReference>
<evidence type="ECO:0000256" key="5">
    <source>
        <dbReference type="ARBA" id="ARBA00022670"/>
    </source>
</evidence>
<dbReference type="InterPro" id="IPR001264">
    <property type="entry name" value="Glyco_trans_51"/>
</dbReference>
<keyword evidence="8" id="KW-0378">Hydrolase</keyword>
<feature type="transmembrane region" description="Helical" evidence="16">
    <location>
        <begin position="32"/>
        <end position="56"/>
    </location>
</feature>
<dbReference type="PANTHER" id="PTHR32282:SF33">
    <property type="entry name" value="PEPTIDOGLYCAN GLYCOSYLTRANSFERASE"/>
    <property type="match status" value="1"/>
</dbReference>
<dbReference type="PANTHER" id="PTHR32282">
    <property type="entry name" value="BINDING PROTEIN TRANSPEPTIDASE, PUTATIVE-RELATED"/>
    <property type="match status" value="1"/>
</dbReference>
<comment type="caution">
    <text evidence="19">The sequence shown here is derived from an EMBL/GenBank/DDBJ whole genome shotgun (WGS) entry which is preliminary data.</text>
</comment>
<dbReference type="GO" id="GO:0009002">
    <property type="term" value="F:serine-type D-Ala-D-Ala carboxypeptidase activity"/>
    <property type="evidence" value="ECO:0007669"/>
    <property type="project" value="UniProtKB-EC"/>
</dbReference>
<keyword evidence="4" id="KW-0121">Carboxypeptidase</keyword>
<dbReference type="FunFam" id="1.10.3810.10:FF:000001">
    <property type="entry name" value="Penicillin-binding protein 1A"/>
    <property type="match status" value="1"/>
</dbReference>
<evidence type="ECO:0000256" key="7">
    <source>
        <dbReference type="ARBA" id="ARBA00022679"/>
    </source>
</evidence>
<feature type="compositionally biased region" description="Low complexity" evidence="15">
    <location>
        <begin position="1"/>
        <end position="11"/>
    </location>
</feature>
<keyword evidence="20" id="KW-1185">Reference proteome</keyword>
<evidence type="ECO:0000256" key="13">
    <source>
        <dbReference type="ARBA" id="ARBA00034000"/>
    </source>
</evidence>
<evidence type="ECO:0000256" key="14">
    <source>
        <dbReference type="ARBA" id="ARBA00049902"/>
    </source>
</evidence>
<dbReference type="InterPro" id="IPR050396">
    <property type="entry name" value="Glycosyltr_51/Transpeptidase"/>
</dbReference>
<evidence type="ECO:0000259" key="18">
    <source>
        <dbReference type="Pfam" id="PF00912"/>
    </source>
</evidence>
<comment type="catalytic activity">
    <reaction evidence="14">
        <text>[GlcNAc-(1-&gt;4)-Mur2Ac(oyl-L-Ala-gamma-D-Glu-L-Lys-D-Ala-D-Ala)](n)-di-trans,octa-cis-undecaprenyl diphosphate + beta-D-GlcNAc-(1-&gt;4)-Mur2Ac(oyl-L-Ala-gamma-D-Glu-L-Lys-D-Ala-D-Ala)-di-trans,octa-cis-undecaprenyl diphosphate = [GlcNAc-(1-&gt;4)-Mur2Ac(oyl-L-Ala-gamma-D-Glu-L-Lys-D-Ala-D-Ala)](n+1)-di-trans,octa-cis-undecaprenyl diphosphate + di-trans,octa-cis-undecaprenyl diphosphate + H(+)</text>
        <dbReference type="Rhea" id="RHEA:23708"/>
        <dbReference type="Rhea" id="RHEA-COMP:9602"/>
        <dbReference type="Rhea" id="RHEA-COMP:9603"/>
        <dbReference type="ChEBI" id="CHEBI:15378"/>
        <dbReference type="ChEBI" id="CHEBI:58405"/>
        <dbReference type="ChEBI" id="CHEBI:60033"/>
        <dbReference type="ChEBI" id="CHEBI:78435"/>
        <dbReference type="EC" id="2.4.99.28"/>
    </reaction>
</comment>
<gene>
    <name evidence="19" type="ORF">CR165_03770</name>
</gene>
<evidence type="ECO:0000256" key="10">
    <source>
        <dbReference type="ARBA" id="ARBA00022984"/>
    </source>
</evidence>
<dbReference type="SUPFAM" id="SSF56601">
    <property type="entry name" value="beta-lactamase/transpeptidase-like"/>
    <property type="match status" value="1"/>
</dbReference>
<dbReference type="RefSeq" id="WP_109515631.1">
    <property type="nucleotide sequence ID" value="NZ_PDOA01000002.1"/>
</dbReference>